<dbReference type="RefSeq" id="XP_009269160.1">
    <property type="nucleotide sequence ID" value="XM_009270885.1"/>
</dbReference>
<gene>
    <name evidence="2" type="ORF">J056_001162</name>
</gene>
<keyword evidence="3" id="KW-1185">Reference proteome</keyword>
<evidence type="ECO:0000256" key="1">
    <source>
        <dbReference type="SAM" id="MobiDB-lite"/>
    </source>
</evidence>
<proteinExistence type="predicted"/>
<dbReference type="KEGG" id="wic:J056_001162"/>
<dbReference type="GeneID" id="20374114"/>
<protein>
    <submittedName>
        <fullName evidence="2">Uncharacterized protein</fullName>
    </submittedName>
</protein>
<evidence type="ECO:0000313" key="3">
    <source>
        <dbReference type="Proteomes" id="UP000014064"/>
    </source>
</evidence>
<evidence type="ECO:0000313" key="2">
    <source>
        <dbReference type="EMBL" id="EOQ99932.1"/>
    </source>
</evidence>
<feature type="region of interest" description="Disordered" evidence="1">
    <location>
        <begin position="1"/>
        <end position="21"/>
    </location>
</feature>
<dbReference type="OMA" id="GFTIYNG"/>
<dbReference type="AlphaFoldDB" id="R9ACR5"/>
<dbReference type="HOGENOM" id="CLU_1391212_0_0_1"/>
<reference evidence="3" key="1">
    <citation type="journal article" date="2013" name="BMC Genomics">
        <title>Genome and transcriptome sequencing of the halophilic fungus Wallemia ichthyophaga: haloadaptations present and absent.</title>
        <authorList>
            <person name="Zajc J."/>
            <person name="Liu Y."/>
            <person name="Dai W."/>
            <person name="Yang Z."/>
            <person name="Hu J."/>
            <person name="Gostincar C."/>
            <person name="Gunde-Cimerman N."/>
        </authorList>
    </citation>
    <scope>NUCLEOTIDE SEQUENCE [LARGE SCALE GENOMIC DNA]</scope>
    <source>
        <strain evidence="3">EXF-994 / CBS 113033</strain>
    </source>
</reference>
<dbReference type="OrthoDB" id="10404320at2759"/>
<accession>R9ACR5</accession>
<organism evidence="2 3">
    <name type="scientific">Wallemia ichthyophaga (strain EXF-994 / CBS 113033)</name>
    <dbReference type="NCBI Taxonomy" id="1299270"/>
    <lineage>
        <taxon>Eukaryota</taxon>
        <taxon>Fungi</taxon>
        <taxon>Dikarya</taxon>
        <taxon>Basidiomycota</taxon>
        <taxon>Wallemiomycotina</taxon>
        <taxon>Wallemiomycetes</taxon>
        <taxon>Wallemiales</taxon>
        <taxon>Wallemiaceae</taxon>
        <taxon>Wallemia</taxon>
    </lineage>
</organism>
<dbReference type="EMBL" id="KE007237">
    <property type="protein sequence ID" value="EOQ99932.1"/>
    <property type="molecule type" value="Genomic_DNA"/>
</dbReference>
<sequence>MAASMMTSTISSTSSVSGASSLNSLNTSGSFTFRKDGEDGFTIYNGSSLSNAKKTAPELSVVFDGHKIDLFKMSDEKKCIATARRVQKGRNVYYGLTLVKRNCPVMLVDRKRAFTLLDGTECRPKLEEKSYTVIDARSGLAMATLERNTRSFSKFGVLRLFAALDTDSLTFLFMSVVTLIKLQRDRDSFNNLSGII</sequence>
<dbReference type="Proteomes" id="UP000014064">
    <property type="component" value="Unassembled WGS sequence"/>
</dbReference>
<name>R9ACR5_WALI9</name>